<dbReference type="RefSeq" id="WP_215355645.1">
    <property type="nucleotide sequence ID" value="NZ_BAAAFE010000004.1"/>
</dbReference>
<dbReference type="InterPro" id="IPR003423">
    <property type="entry name" value="OMP_efflux"/>
</dbReference>
<feature type="compositionally biased region" description="Low complexity" evidence="9">
    <location>
        <begin position="488"/>
        <end position="524"/>
    </location>
</feature>
<protein>
    <submittedName>
        <fullName evidence="11">Outer membrane channel protein TolC</fullName>
    </submittedName>
</protein>
<dbReference type="Proteomes" id="UP001500738">
    <property type="component" value="Unassembled WGS sequence"/>
</dbReference>
<organism evidence="11 12">
    <name type="scientific">Sphingopyxis soli</name>
    <dbReference type="NCBI Taxonomy" id="592051"/>
    <lineage>
        <taxon>Bacteria</taxon>
        <taxon>Pseudomonadati</taxon>
        <taxon>Pseudomonadota</taxon>
        <taxon>Alphaproteobacteria</taxon>
        <taxon>Sphingomonadales</taxon>
        <taxon>Sphingomonadaceae</taxon>
        <taxon>Sphingopyxis</taxon>
    </lineage>
</organism>
<dbReference type="Gene3D" id="1.20.1600.10">
    <property type="entry name" value="Outer membrane efflux proteins (OEP)"/>
    <property type="match status" value="1"/>
</dbReference>
<evidence type="ECO:0000313" key="11">
    <source>
        <dbReference type="EMBL" id="GAA0862787.1"/>
    </source>
</evidence>
<evidence type="ECO:0000256" key="2">
    <source>
        <dbReference type="ARBA" id="ARBA00007613"/>
    </source>
</evidence>
<comment type="caution">
    <text evidence="11">The sequence shown here is derived from an EMBL/GenBank/DDBJ whole genome shotgun (WGS) entry which is preliminary data.</text>
</comment>
<feature type="signal peptide" evidence="10">
    <location>
        <begin position="1"/>
        <end position="29"/>
    </location>
</feature>
<keyword evidence="6" id="KW-0472">Membrane</keyword>
<feature type="coiled-coil region" evidence="8">
    <location>
        <begin position="374"/>
        <end position="425"/>
    </location>
</feature>
<dbReference type="EMBL" id="BAAAFE010000004">
    <property type="protein sequence ID" value="GAA0862787.1"/>
    <property type="molecule type" value="Genomic_DNA"/>
</dbReference>
<keyword evidence="10" id="KW-0732">Signal</keyword>
<evidence type="ECO:0000256" key="7">
    <source>
        <dbReference type="ARBA" id="ARBA00023237"/>
    </source>
</evidence>
<dbReference type="InterPro" id="IPR051906">
    <property type="entry name" value="TolC-like"/>
</dbReference>
<keyword evidence="7" id="KW-0998">Cell outer membrane</keyword>
<evidence type="ECO:0000256" key="6">
    <source>
        <dbReference type="ARBA" id="ARBA00023136"/>
    </source>
</evidence>
<evidence type="ECO:0000256" key="5">
    <source>
        <dbReference type="ARBA" id="ARBA00022692"/>
    </source>
</evidence>
<evidence type="ECO:0000256" key="3">
    <source>
        <dbReference type="ARBA" id="ARBA00022448"/>
    </source>
</evidence>
<keyword evidence="4" id="KW-1134">Transmembrane beta strand</keyword>
<dbReference type="SUPFAM" id="SSF56954">
    <property type="entry name" value="Outer membrane efflux proteins (OEP)"/>
    <property type="match status" value="1"/>
</dbReference>
<keyword evidence="8" id="KW-0175">Coiled coil</keyword>
<keyword evidence="5" id="KW-0812">Transmembrane</keyword>
<dbReference type="PANTHER" id="PTHR30026:SF20">
    <property type="entry name" value="OUTER MEMBRANE PROTEIN TOLC"/>
    <property type="match status" value="1"/>
</dbReference>
<evidence type="ECO:0000256" key="10">
    <source>
        <dbReference type="SAM" id="SignalP"/>
    </source>
</evidence>
<evidence type="ECO:0000256" key="4">
    <source>
        <dbReference type="ARBA" id="ARBA00022452"/>
    </source>
</evidence>
<evidence type="ECO:0000256" key="9">
    <source>
        <dbReference type="SAM" id="MobiDB-lite"/>
    </source>
</evidence>
<reference evidence="11 12" key="1">
    <citation type="journal article" date="2019" name="Int. J. Syst. Evol. Microbiol.">
        <title>The Global Catalogue of Microorganisms (GCM) 10K type strain sequencing project: providing services to taxonomists for standard genome sequencing and annotation.</title>
        <authorList>
            <consortium name="The Broad Institute Genomics Platform"/>
            <consortium name="The Broad Institute Genome Sequencing Center for Infectious Disease"/>
            <person name="Wu L."/>
            <person name="Ma J."/>
        </authorList>
    </citation>
    <scope>NUCLEOTIDE SEQUENCE [LARGE SCALE GENOMIC DNA]</scope>
    <source>
        <strain evidence="11 12">JCM 15910</strain>
    </source>
</reference>
<keyword evidence="3" id="KW-0813">Transport</keyword>
<gene>
    <name evidence="11" type="primary">tolC</name>
    <name evidence="11" type="ORF">GCM10009115_10810</name>
</gene>
<name>A0ABN1M0L9_9SPHN</name>
<dbReference type="Pfam" id="PF02321">
    <property type="entry name" value="OEP"/>
    <property type="match status" value="2"/>
</dbReference>
<sequence length="536" mass="55369">MQGPSTRSARLLCASGALAIAAIPALLQAQAPAPGRAPSSTMASLARTVIETNPDIEAQRQQVRITKARLATAEAGYFPTVEATGTVQRREIDVKNGGRGDAKYTSANGAVEARLRFYDGNRTYNSVQIATAEMAAAEAGLDATISDTLLELLTAAADVHLQRKVLEYSQQQSDAIGEQLRATSRKLEFGEATRTDEELAKARFATAQAGVLAATEELNVNGYEFRTVSGQSATTLPALPALAPVPDSLASAQKIALENAPRLRAARLNAEAGKAGVQFAAGALFPQVDAVGGYEYLAGGVANLFTGKLPDDRSSLYGGLEVRVPIFVPRDHAEIGRARAVRDQRLSQTDIAARTVGEEVASYWTRWQSAKSTIVTATAAVAAIEQAAEGLKKEALGGNRTLTDVLDAQNELLTARVTLERANRNEFVARAGLLAAIGRLDANAILEGRCCTASAAALRPGASLLGRPAVAVGETIARADAAAALPAGAARPERSALGSAPAAASPAAGPAGGEASTSAASVGGRPSASALGRRSK</sequence>
<feature type="region of interest" description="Disordered" evidence="9">
    <location>
        <begin position="488"/>
        <end position="536"/>
    </location>
</feature>
<dbReference type="PANTHER" id="PTHR30026">
    <property type="entry name" value="OUTER MEMBRANE PROTEIN TOLC"/>
    <property type="match status" value="1"/>
</dbReference>
<keyword evidence="12" id="KW-1185">Reference proteome</keyword>
<evidence type="ECO:0000313" key="12">
    <source>
        <dbReference type="Proteomes" id="UP001500738"/>
    </source>
</evidence>
<comment type="similarity">
    <text evidence="2">Belongs to the outer membrane factor (OMF) (TC 1.B.17) family.</text>
</comment>
<feature type="chain" id="PRO_5047395475" evidence="10">
    <location>
        <begin position="30"/>
        <end position="536"/>
    </location>
</feature>
<proteinExistence type="inferred from homology"/>
<evidence type="ECO:0000256" key="1">
    <source>
        <dbReference type="ARBA" id="ARBA00004442"/>
    </source>
</evidence>
<comment type="subcellular location">
    <subcellularLocation>
        <location evidence="1">Cell outer membrane</location>
    </subcellularLocation>
</comment>
<accession>A0ABN1M0L9</accession>
<evidence type="ECO:0000256" key="8">
    <source>
        <dbReference type="SAM" id="Coils"/>
    </source>
</evidence>